<feature type="compositionally biased region" description="Basic and acidic residues" evidence="1">
    <location>
        <begin position="72"/>
        <end position="83"/>
    </location>
</feature>
<proteinExistence type="predicted"/>
<dbReference type="Gramene" id="OB03G22970.1">
    <property type="protein sequence ID" value="OB03G22970.1"/>
    <property type="gene ID" value="OB03G22970"/>
</dbReference>
<protein>
    <submittedName>
        <fullName evidence="2">Uncharacterized protein</fullName>
    </submittedName>
</protein>
<keyword evidence="3" id="KW-1185">Reference proteome</keyword>
<evidence type="ECO:0000313" key="3">
    <source>
        <dbReference type="Proteomes" id="UP000006038"/>
    </source>
</evidence>
<feature type="compositionally biased region" description="Low complexity" evidence="1">
    <location>
        <begin position="25"/>
        <end position="35"/>
    </location>
</feature>
<reference evidence="2" key="1">
    <citation type="journal article" date="2013" name="Nat. Commun.">
        <title>Whole-genome sequencing of Oryza brachyantha reveals mechanisms underlying Oryza genome evolution.</title>
        <authorList>
            <person name="Chen J."/>
            <person name="Huang Q."/>
            <person name="Gao D."/>
            <person name="Wang J."/>
            <person name="Lang Y."/>
            <person name="Liu T."/>
            <person name="Li B."/>
            <person name="Bai Z."/>
            <person name="Luis Goicoechea J."/>
            <person name="Liang C."/>
            <person name="Chen C."/>
            <person name="Zhang W."/>
            <person name="Sun S."/>
            <person name="Liao Y."/>
            <person name="Zhang X."/>
            <person name="Yang L."/>
            <person name="Song C."/>
            <person name="Wang M."/>
            <person name="Shi J."/>
            <person name="Liu G."/>
            <person name="Liu J."/>
            <person name="Zhou H."/>
            <person name="Zhou W."/>
            <person name="Yu Q."/>
            <person name="An N."/>
            <person name="Chen Y."/>
            <person name="Cai Q."/>
            <person name="Wang B."/>
            <person name="Liu B."/>
            <person name="Min J."/>
            <person name="Huang Y."/>
            <person name="Wu H."/>
            <person name="Li Z."/>
            <person name="Zhang Y."/>
            <person name="Yin Y."/>
            <person name="Song W."/>
            <person name="Jiang J."/>
            <person name="Jackson S.A."/>
            <person name="Wing R.A."/>
            <person name="Wang J."/>
            <person name="Chen M."/>
        </authorList>
    </citation>
    <scope>NUCLEOTIDE SEQUENCE [LARGE SCALE GENOMIC DNA]</scope>
    <source>
        <strain evidence="2">cv. IRGC 101232</strain>
    </source>
</reference>
<dbReference type="EnsemblPlants" id="OB03G22970.1">
    <property type="protein sequence ID" value="OB03G22970.1"/>
    <property type="gene ID" value="OB03G22970"/>
</dbReference>
<feature type="region of interest" description="Disordered" evidence="1">
    <location>
        <begin position="17"/>
        <end position="48"/>
    </location>
</feature>
<feature type="region of interest" description="Disordered" evidence="1">
    <location>
        <begin position="68"/>
        <end position="91"/>
    </location>
</feature>
<reference evidence="2" key="2">
    <citation type="submission" date="2013-04" db="UniProtKB">
        <authorList>
            <consortium name="EnsemblPlants"/>
        </authorList>
    </citation>
    <scope>IDENTIFICATION</scope>
</reference>
<dbReference type="AlphaFoldDB" id="J3LMM1"/>
<evidence type="ECO:0000256" key="1">
    <source>
        <dbReference type="SAM" id="MobiDB-lite"/>
    </source>
</evidence>
<name>J3LMM1_ORYBR</name>
<dbReference type="HOGENOM" id="CLU_1707017_0_0_1"/>
<evidence type="ECO:0000313" key="2">
    <source>
        <dbReference type="EnsemblPlants" id="OB03G22970.1"/>
    </source>
</evidence>
<dbReference type="Proteomes" id="UP000006038">
    <property type="component" value="Chromosome 3"/>
</dbReference>
<organism evidence="2">
    <name type="scientific">Oryza brachyantha</name>
    <name type="common">malo sina</name>
    <dbReference type="NCBI Taxonomy" id="4533"/>
    <lineage>
        <taxon>Eukaryota</taxon>
        <taxon>Viridiplantae</taxon>
        <taxon>Streptophyta</taxon>
        <taxon>Embryophyta</taxon>
        <taxon>Tracheophyta</taxon>
        <taxon>Spermatophyta</taxon>
        <taxon>Magnoliopsida</taxon>
        <taxon>Liliopsida</taxon>
        <taxon>Poales</taxon>
        <taxon>Poaceae</taxon>
        <taxon>BOP clade</taxon>
        <taxon>Oryzoideae</taxon>
        <taxon>Oryzeae</taxon>
        <taxon>Oryzinae</taxon>
        <taxon>Oryza</taxon>
    </lineage>
</organism>
<accession>J3LMM1</accession>
<sequence>MSRACSLGFSVAAATWERRREGERGPPAARRPSAWARRRRRRGGRPPGRYVVAARRASTWARRRWRRGSRLPGRDDGGRDVAELRPPGGHLRRNPVEGANFNGCFTFVPFNSFLYRFMLRPNGAETCYMLLDSGGYQSGHISSSHGVWLCEGSI</sequence>